<dbReference type="PANTHER" id="PTHR11481">
    <property type="entry name" value="IMMUNOGLOBULIN FC RECEPTOR"/>
    <property type="match status" value="1"/>
</dbReference>
<dbReference type="SMART" id="SM00408">
    <property type="entry name" value="IGc2"/>
    <property type="match status" value="2"/>
</dbReference>
<evidence type="ECO:0000313" key="7">
    <source>
        <dbReference type="Ensembl" id="ENSSAUP00010016467.1"/>
    </source>
</evidence>
<keyword evidence="5" id="KW-0812">Transmembrane</keyword>
<keyword evidence="5" id="KW-0472">Membrane</keyword>
<dbReference type="SUPFAM" id="SSF48726">
    <property type="entry name" value="Immunoglobulin"/>
    <property type="match status" value="3"/>
</dbReference>
<feature type="compositionally biased region" description="Polar residues" evidence="4">
    <location>
        <begin position="408"/>
        <end position="425"/>
    </location>
</feature>
<keyword evidence="3" id="KW-0393">Immunoglobulin domain</keyword>
<dbReference type="GO" id="GO:0009897">
    <property type="term" value="C:external side of plasma membrane"/>
    <property type="evidence" value="ECO:0007669"/>
    <property type="project" value="TreeGrafter"/>
</dbReference>
<dbReference type="Pfam" id="PF13927">
    <property type="entry name" value="Ig_3"/>
    <property type="match status" value="1"/>
</dbReference>
<dbReference type="PANTHER" id="PTHR11481:SF64">
    <property type="entry name" value="FC RECEPTOR-LIKE PROTEIN 4"/>
    <property type="match status" value="1"/>
</dbReference>
<keyword evidence="5" id="KW-1133">Transmembrane helix</keyword>
<dbReference type="Proteomes" id="UP000472265">
    <property type="component" value="Chromosome 10"/>
</dbReference>
<dbReference type="AlphaFoldDB" id="A0A671UPW3"/>
<dbReference type="InterPro" id="IPR003599">
    <property type="entry name" value="Ig_sub"/>
</dbReference>
<evidence type="ECO:0000256" key="4">
    <source>
        <dbReference type="SAM" id="MobiDB-lite"/>
    </source>
</evidence>
<reference evidence="7" key="2">
    <citation type="submission" date="2025-08" db="UniProtKB">
        <authorList>
            <consortium name="Ensembl"/>
        </authorList>
    </citation>
    <scope>IDENTIFICATION</scope>
</reference>
<feature type="region of interest" description="Disordered" evidence="4">
    <location>
        <begin position="406"/>
        <end position="425"/>
    </location>
</feature>
<dbReference type="Gene3D" id="2.60.40.10">
    <property type="entry name" value="Immunoglobulins"/>
    <property type="match status" value="3"/>
</dbReference>
<keyword evidence="1" id="KW-0732">Signal</keyword>
<dbReference type="GeneTree" id="ENSGT00940000163711"/>
<organism evidence="7 8">
    <name type="scientific">Sparus aurata</name>
    <name type="common">Gilthead sea bream</name>
    <dbReference type="NCBI Taxonomy" id="8175"/>
    <lineage>
        <taxon>Eukaryota</taxon>
        <taxon>Metazoa</taxon>
        <taxon>Chordata</taxon>
        <taxon>Craniata</taxon>
        <taxon>Vertebrata</taxon>
        <taxon>Euteleostomi</taxon>
        <taxon>Actinopterygii</taxon>
        <taxon>Neopterygii</taxon>
        <taxon>Teleostei</taxon>
        <taxon>Neoteleostei</taxon>
        <taxon>Acanthomorphata</taxon>
        <taxon>Eupercaria</taxon>
        <taxon>Spariformes</taxon>
        <taxon>Sparidae</taxon>
        <taxon>Sparus</taxon>
    </lineage>
</organism>
<sequence length="475" mass="53372">TVPNKAVVTLQPNWSEIYRGETITLRCEIKDGGDTDWEYEWRTTNSEKPLNQNELSIRSVSASHSGVYRCKGRKKSEKSSTDWSDPFKLTVSDKPQSVLTVSPSWLSAGASVTLNCSVKDQSAGWRIYWYKTVPDPSDNSYSYELLPGSSSGTEQDSYIVHGQTHTAGYVCRAGRGDPVYYTDYSQPKFVWSADFHSSASLTVSPDRAQHFTSDSVCEGNSTEWRVKRLSPEDRYLSDCTAWGTMTGSTCKLNTNWLSDAVYWCESGSGEFSNAVNITIQNKNMILLSPARPVTEGDSVSLSCKLRRQTFDFIVFFYHNEKLIQSDTRWELNISAVSKSDEGFYKCQHSGQESAQSWMSVQAVSRPERSSSPVLLIVGLICGIVLIILLLLLYRYRPSKDTCFKRPIQSESSNTDQNEAQCNEYSSPPHGDVCLYESIKHSEDTEHVAGGSQDVTYSSIELKHFGKKGEYSKYRK</sequence>
<dbReference type="GO" id="GO:0004888">
    <property type="term" value="F:transmembrane signaling receptor activity"/>
    <property type="evidence" value="ECO:0007669"/>
    <property type="project" value="TreeGrafter"/>
</dbReference>
<keyword evidence="2" id="KW-1015">Disulfide bond</keyword>
<evidence type="ECO:0000313" key="8">
    <source>
        <dbReference type="Proteomes" id="UP000472265"/>
    </source>
</evidence>
<evidence type="ECO:0000256" key="2">
    <source>
        <dbReference type="ARBA" id="ARBA00023157"/>
    </source>
</evidence>
<dbReference type="SMART" id="SM00409">
    <property type="entry name" value="IG"/>
    <property type="match status" value="3"/>
</dbReference>
<feature type="transmembrane region" description="Helical" evidence="5">
    <location>
        <begin position="373"/>
        <end position="395"/>
    </location>
</feature>
<dbReference type="InterPro" id="IPR036179">
    <property type="entry name" value="Ig-like_dom_sf"/>
</dbReference>
<dbReference type="GO" id="GO:0006955">
    <property type="term" value="P:immune response"/>
    <property type="evidence" value="ECO:0007669"/>
    <property type="project" value="TreeGrafter"/>
</dbReference>
<dbReference type="GO" id="GO:0007166">
    <property type="term" value="P:cell surface receptor signaling pathway"/>
    <property type="evidence" value="ECO:0007669"/>
    <property type="project" value="TreeGrafter"/>
</dbReference>
<evidence type="ECO:0000259" key="6">
    <source>
        <dbReference type="PROSITE" id="PS50835"/>
    </source>
</evidence>
<dbReference type="Pfam" id="PF00047">
    <property type="entry name" value="ig"/>
    <property type="match status" value="1"/>
</dbReference>
<feature type="domain" description="Ig-like" evidence="6">
    <location>
        <begin position="95"/>
        <end position="173"/>
    </location>
</feature>
<dbReference type="Ensembl" id="ENSSAUT00010017434.1">
    <property type="protein sequence ID" value="ENSSAUP00010016467.1"/>
    <property type="gene ID" value="ENSSAUG00010007578.1"/>
</dbReference>
<accession>A0A671UPW3</accession>
<dbReference type="InterPro" id="IPR050488">
    <property type="entry name" value="Ig_Fc_receptor"/>
</dbReference>
<dbReference type="InterPro" id="IPR007110">
    <property type="entry name" value="Ig-like_dom"/>
</dbReference>
<proteinExistence type="predicted"/>
<reference evidence="7" key="3">
    <citation type="submission" date="2025-09" db="UniProtKB">
        <authorList>
            <consortium name="Ensembl"/>
        </authorList>
    </citation>
    <scope>IDENTIFICATION</scope>
</reference>
<name>A0A671UPW3_SPAAU</name>
<dbReference type="InterPro" id="IPR003598">
    <property type="entry name" value="Ig_sub2"/>
</dbReference>
<evidence type="ECO:0000256" key="5">
    <source>
        <dbReference type="SAM" id="Phobius"/>
    </source>
</evidence>
<feature type="domain" description="Ig-like" evidence="6">
    <location>
        <begin position="3"/>
        <end position="81"/>
    </location>
</feature>
<dbReference type="InterPro" id="IPR013783">
    <property type="entry name" value="Ig-like_fold"/>
</dbReference>
<dbReference type="PROSITE" id="PS50835">
    <property type="entry name" value="IG_LIKE"/>
    <property type="match status" value="3"/>
</dbReference>
<protein>
    <recommendedName>
        <fullName evidence="6">Ig-like domain-containing protein</fullName>
    </recommendedName>
</protein>
<feature type="domain" description="Ig-like" evidence="6">
    <location>
        <begin position="282"/>
        <end position="364"/>
    </location>
</feature>
<keyword evidence="8" id="KW-1185">Reference proteome</keyword>
<reference evidence="7" key="1">
    <citation type="submission" date="2021-04" db="EMBL/GenBank/DDBJ databases">
        <authorList>
            <consortium name="Wellcome Sanger Institute Data Sharing"/>
        </authorList>
    </citation>
    <scope>NUCLEOTIDE SEQUENCE [LARGE SCALE GENOMIC DNA]</scope>
</reference>
<dbReference type="InterPro" id="IPR013151">
    <property type="entry name" value="Immunoglobulin_dom"/>
</dbReference>
<evidence type="ECO:0000256" key="1">
    <source>
        <dbReference type="ARBA" id="ARBA00022729"/>
    </source>
</evidence>
<evidence type="ECO:0000256" key="3">
    <source>
        <dbReference type="ARBA" id="ARBA00023319"/>
    </source>
</evidence>